<evidence type="ECO:0000256" key="1">
    <source>
        <dbReference type="SAM" id="Phobius"/>
    </source>
</evidence>
<feature type="transmembrane region" description="Helical" evidence="1">
    <location>
        <begin position="102"/>
        <end position="121"/>
    </location>
</feature>
<dbReference type="Pfam" id="PF19732">
    <property type="entry name" value="SpoIIE_N"/>
    <property type="match status" value="1"/>
</dbReference>
<dbReference type="SUPFAM" id="SSF81606">
    <property type="entry name" value="PP2C-like"/>
    <property type="match status" value="1"/>
</dbReference>
<evidence type="ECO:0000259" key="2">
    <source>
        <dbReference type="SMART" id="SM00331"/>
    </source>
</evidence>
<feature type="transmembrane region" description="Helical" evidence="1">
    <location>
        <begin position="133"/>
        <end position="151"/>
    </location>
</feature>
<evidence type="ECO:0000313" key="3">
    <source>
        <dbReference type="EMBL" id="HJB13201.1"/>
    </source>
</evidence>
<feature type="transmembrane region" description="Helical" evidence="1">
    <location>
        <begin position="222"/>
        <end position="240"/>
    </location>
</feature>
<dbReference type="InterPro" id="IPR001932">
    <property type="entry name" value="PPM-type_phosphatase-like_dom"/>
</dbReference>
<accession>A0A9D2LJ09</accession>
<feature type="transmembrane region" description="Helical" evidence="1">
    <location>
        <begin position="270"/>
        <end position="289"/>
    </location>
</feature>
<feature type="transmembrane region" description="Helical" evidence="1">
    <location>
        <begin position="247"/>
        <end position="264"/>
    </location>
</feature>
<feature type="transmembrane region" description="Helical" evidence="1">
    <location>
        <begin position="163"/>
        <end position="185"/>
    </location>
</feature>
<sequence>MEYRELIRGRQQEARPLAWGIRFFLTAALTASQTPGDYAPFALGCVAACGPGAEGIAALLGAGVGAGLFLDFAAALPFLAAAILIFTTAAAFQGLKLLDGPWFYPLAGAGLFLAVSGIYVLQSLSPLRDLGPCLAGTVLVGLSAWYYQPLLQAKQERLEPDSLLFLVGSILLALVDVELAGLSIGRGLLCLLLAYTAYQRGAMTGAAAGLGAGLAADFCSGTGGVLFGAAYGLAGLLAGSRSGGRRIWAALAFWGAALVAALPAGLNTPLLPEAAAGAVLFLLLPGRVFGGKRMKRAQPAEFPAALEGMRAQLTRLSAALRDLYDSMGRSAPVSTEENPAVVFDRAAEKVCRGCALCELCWQKEYTGTFNALNDATPFLLERGRALAKDFPGYFADRCIHLPDFLTAINGELSAFLLRRQYRRQLEETRRSAKGQYAQLSELLTATAAGLGEVRATAAGTAAECRIGAALRPKEGETVCGDTVVSFRTETGLLCLLLADGMGSGESARRESALTCRLLEQFLEAGIEPEAAMKTLNSAMALRGADTGSFTTIDLLTCRPETGELAFYKYGAAPSYLKKGGTVRRITGGSLPAGLRGGTAAPDVTRVSLEPGSFAVMISDGVADPGRDEWLQDLLAGWEGEDPQTLAGLILSESIRREDLQDDCGIQVLYLPRPDGLKKV</sequence>
<dbReference type="InterPro" id="IPR039248">
    <property type="entry name" value="Ptase_RsbX"/>
</dbReference>
<evidence type="ECO:0000313" key="4">
    <source>
        <dbReference type="Proteomes" id="UP000823824"/>
    </source>
</evidence>
<dbReference type="Pfam" id="PF07228">
    <property type="entry name" value="SpoIIE"/>
    <property type="match status" value="1"/>
</dbReference>
<keyword evidence="1" id="KW-0472">Membrane</keyword>
<name>A0A9D2LJ09_9FIRM</name>
<dbReference type="Proteomes" id="UP000823824">
    <property type="component" value="Unassembled WGS sequence"/>
</dbReference>
<proteinExistence type="predicted"/>
<reference evidence="3" key="2">
    <citation type="submission" date="2021-04" db="EMBL/GenBank/DDBJ databases">
        <authorList>
            <person name="Gilroy R."/>
        </authorList>
    </citation>
    <scope>NUCLEOTIDE SEQUENCE</scope>
    <source>
        <strain evidence="3">ChiBcec18-1249</strain>
    </source>
</reference>
<dbReference type="EMBL" id="DWZJ01000048">
    <property type="protein sequence ID" value="HJB13201.1"/>
    <property type="molecule type" value="Genomic_DNA"/>
</dbReference>
<dbReference type="AlphaFoldDB" id="A0A9D2LJ09"/>
<dbReference type="SMART" id="SM00331">
    <property type="entry name" value="PP2C_SIG"/>
    <property type="match status" value="1"/>
</dbReference>
<comment type="caution">
    <text evidence="3">The sequence shown here is derived from an EMBL/GenBank/DDBJ whole genome shotgun (WGS) entry which is preliminary data.</text>
</comment>
<protein>
    <submittedName>
        <fullName evidence="3">SpoIIE family protein phosphatase</fullName>
    </submittedName>
</protein>
<reference evidence="3" key="1">
    <citation type="journal article" date="2021" name="PeerJ">
        <title>Extensive microbial diversity within the chicken gut microbiome revealed by metagenomics and culture.</title>
        <authorList>
            <person name="Gilroy R."/>
            <person name="Ravi A."/>
            <person name="Getino M."/>
            <person name="Pursley I."/>
            <person name="Horton D.L."/>
            <person name="Alikhan N.F."/>
            <person name="Baker D."/>
            <person name="Gharbi K."/>
            <person name="Hall N."/>
            <person name="Watson M."/>
            <person name="Adriaenssens E.M."/>
            <person name="Foster-Nyarko E."/>
            <person name="Jarju S."/>
            <person name="Secka A."/>
            <person name="Antonio M."/>
            <person name="Oren A."/>
            <person name="Chaudhuri R.R."/>
            <person name="La Ragione R."/>
            <person name="Hildebrand F."/>
            <person name="Pallen M.J."/>
        </authorList>
    </citation>
    <scope>NUCLEOTIDE SEQUENCE</scope>
    <source>
        <strain evidence="3">ChiBcec18-1249</strain>
    </source>
</reference>
<gene>
    <name evidence="3" type="ORF">H9787_05765</name>
</gene>
<dbReference type="PANTHER" id="PTHR35801">
    <property type="entry name" value="PHOSPHOSERINE PHOSPHATASE RSBX"/>
    <property type="match status" value="1"/>
</dbReference>
<keyword evidence="1" id="KW-1133">Transmembrane helix</keyword>
<organism evidence="3 4">
    <name type="scientific">Candidatus Oscillibacter excrementigallinarum</name>
    <dbReference type="NCBI Taxonomy" id="2838716"/>
    <lineage>
        <taxon>Bacteria</taxon>
        <taxon>Bacillati</taxon>
        <taxon>Bacillota</taxon>
        <taxon>Clostridia</taxon>
        <taxon>Eubacteriales</taxon>
        <taxon>Oscillospiraceae</taxon>
        <taxon>Oscillibacter</taxon>
    </lineage>
</organism>
<dbReference type="InterPro" id="IPR036457">
    <property type="entry name" value="PPM-type-like_dom_sf"/>
</dbReference>
<dbReference type="Gene3D" id="3.60.40.10">
    <property type="entry name" value="PPM-type phosphatase domain"/>
    <property type="match status" value="1"/>
</dbReference>
<dbReference type="PANTHER" id="PTHR35801:SF1">
    <property type="entry name" value="PHOSPHOSERINE PHOSPHATASE RSBX"/>
    <property type="match status" value="1"/>
</dbReference>
<feature type="transmembrane region" description="Helical" evidence="1">
    <location>
        <begin position="68"/>
        <end position="90"/>
    </location>
</feature>
<dbReference type="InterPro" id="IPR045768">
    <property type="entry name" value="SpoIIE_N"/>
</dbReference>
<keyword evidence="1" id="KW-0812">Transmembrane</keyword>
<feature type="domain" description="PPM-type phosphatase" evidence="2">
    <location>
        <begin position="463"/>
        <end position="670"/>
    </location>
</feature>